<organism evidence="3 4">
    <name type="scientific">Pseudotamlana carrageenivorans</name>
    <dbReference type="NCBI Taxonomy" id="2069432"/>
    <lineage>
        <taxon>Bacteria</taxon>
        <taxon>Pseudomonadati</taxon>
        <taxon>Bacteroidota</taxon>
        <taxon>Flavobacteriia</taxon>
        <taxon>Flavobacteriales</taxon>
        <taxon>Flavobacteriaceae</taxon>
        <taxon>Pseudotamlana</taxon>
    </lineage>
</organism>
<dbReference type="GO" id="GO:0005829">
    <property type="term" value="C:cytosol"/>
    <property type="evidence" value="ECO:0007669"/>
    <property type="project" value="TreeGrafter"/>
</dbReference>
<dbReference type="SUPFAM" id="SSF51621">
    <property type="entry name" value="Phosphoenolpyruvate/pyruvate domain"/>
    <property type="match status" value="1"/>
</dbReference>
<dbReference type="GO" id="GO:0006099">
    <property type="term" value="P:tricarboxylic acid cycle"/>
    <property type="evidence" value="ECO:0007669"/>
    <property type="project" value="InterPro"/>
</dbReference>
<reference evidence="4" key="1">
    <citation type="submission" date="2018-01" db="EMBL/GenBank/DDBJ databases">
        <title>Complete genome of Tamlana sp. UJ94.</title>
        <authorList>
            <person name="Jung J."/>
            <person name="Chung D."/>
            <person name="Bae S.S."/>
            <person name="Baek K."/>
        </authorList>
    </citation>
    <scope>NUCLEOTIDE SEQUENCE [LARGE SCALE GENOMIC DNA]</scope>
    <source>
        <strain evidence="4">UJ94</strain>
    </source>
</reference>
<dbReference type="AlphaFoldDB" id="A0A2I7SFU8"/>
<dbReference type="Pfam" id="PF00311">
    <property type="entry name" value="PEPcase"/>
    <property type="match status" value="2"/>
</dbReference>
<dbReference type="Proteomes" id="UP000236592">
    <property type="component" value="Chromosome"/>
</dbReference>
<dbReference type="RefSeq" id="WP_102994857.1">
    <property type="nucleotide sequence ID" value="NZ_CP025938.1"/>
</dbReference>
<dbReference type="OrthoDB" id="9768133at2"/>
<keyword evidence="4" id="KW-1185">Reference proteome</keyword>
<dbReference type="GO" id="GO:0015977">
    <property type="term" value="P:carbon fixation"/>
    <property type="evidence" value="ECO:0007669"/>
    <property type="project" value="InterPro"/>
</dbReference>
<sequence>MSIEPKLTRFNQSVLSKYQIFNSIFMTLPFDAVTKTGVLLPLFHETCKKGFENGDNPTTIVDTFFEKYQARRNKESQINLLFRFIQYIERQVVLFDAIEDAAFPIVNNMDGVGTLRNLKDKAQAEYKLDELKAYLDDFKVRIVLTAHPTQFYPGSVLGIITELSKAIEKNNLSEINNLFGQLGKTPFFKHKKPTPYDEAKSLIWYLENVFYISFGKIYNYIQTNIYADQKKHNEIINIGFWPGGDRDGNPFVKPETTLKVAKKLKKAILKKYYEDLKKLRKKLTFKGVEDRIINLETILYDYSINLKSKKAISVKELTEELLSIRKIVVEQHQSLYENEINNLINRIHLFGYRFATLDIRQDSRIHHSVFTNVVDQLLASGNSCLPENYHDLSEEEQIDILSKTTDEITDLDVFEDEMTFNTLKTIQVIKQIQKMNGERGANRYIISNNQTALNMMQLFAMLKMVAFKDKLTVDLVPLFETIPDLENAPGVMEQLYTNPAYMAHLKSRGNKQTIMLGFSDGTKDGGYLMANWGIYKAKELLTEMSRKYGITAIFFDGRGGPPARGGGKTHNFYSSLGPTIEDKEVQLTIQGQTISSNFGTLNSSQFNLEQLISSGVTNRIGSEKNKLSEEDRAVMTDLAETSYQVYKDFKSHEMFIPYLERMSTLKYYAKTNIGSRPSKRGTSDKLVFSDLRAIPFVGSWSQLKQNVPGFYGVGTALKKYEDRGEFDKVQQLYKNNKFFKTLLENSMMSLTKSFFNLTKYMSNDEEFGAFWNIIHTEYETTKRLLLKLTGYETLMQNEPTGKASIEVRESIVLPLLTIQQYALKKVQELEKAGVPADDPEKLIFEKIVTRSLFGNINASRNSA</sequence>
<comment type="function">
    <text evidence="1">Forms oxaloacetate, a four-carbon dicarboxylic acid source for the tricarboxylic acid cycle.</text>
</comment>
<proteinExistence type="predicted"/>
<dbReference type="InterPro" id="IPR021135">
    <property type="entry name" value="PEP_COase"/>
</dbReference>
<evidence type="ECO:0000256" key="1">
    <source>
        <dbReference type="ARBA" id="ARBA00003670"/>
    </source>
</evidence>
<dbReference type="KEGG" id="taj:C1A40_04520"/>
<dbReference type="InterPro" id="IPR015813">
    <property type="entry name" value="Pyrv/PenolPyrv_kinase-like_dom"/>
</dbReference>
<dbReference type="EMBL" id="CP025938">
    <property type="protein sequence ID" value="AUS04783.1"/>
    <property type="molecule type" value="Genomic_DNA"/>
</dbReference>
<keyword evidence="3" id="KW-0670">Pyruvate</keyword>
<dbReference type="PANTHER" id="PTHR30523">
    <property type="entry name" value="PHOSPHOENOLPYRUVATE CARBOXYLASE"/>
    <property type="match status" value="1"/>
</dbReference>
<accession>A0A2I7SFU8</accession>
<dbReference type="PRINTS" id="PR00150">
    <property type="entry name" value="PEPCARBXLASE"/>
</dbReference>
<dbReference type="PANTHER" id="PTHR30523:SF6">
    <property type="entry name" value="PHOSPHOENOLPYRUVATE CARBOXYLASE"/>
    <property type="match status" value="1"/>
</dbReference>
<protein>
    <recommendedName>
        <fullName evidence="2">Phosphoenolpyruvate carboxylase</fullName>
    </recommendedName>
</protein>
<dbReference type="GO" id="GO:0008964">
    <property type="term" value="F:phosphoenolpyruvate carboxylase activity"/>
    <property type="evidence" value="ECO:0007669"/>
    <property type="project" value="InterPro"/>
</dbReference>
<evidence type="ECO:0000313" key="3">
    <source>
        <dbReference type="EMBL" id="AUS04783.1"/>
    </source>
</evidence>
<evidence type="ECO:0000313" key="4">
    <source>
        <dbReference type="Proteomes" id="UP000236592"/>
    </source>
</evidence>
<name>A0A2I7SFU8_9FLAO</name>
<gene>
    <name evidence="3" type="ORF">C1A40_04520</name>
</gene>
<evidence type="ECO:0000256" key="2">
    <source>
        <dbReference type="ARBA" id="ARBA00022419"/>
    </source>
</evidence>